<keyword evidence="2 4" id="KW-0813">Transport</keyword>
<dbReference type="GO" id="GO:0033178">
    <property type="term" value="C:proton-transporting two-sector ATPase complex, catalytic domain"/>
    <property type="evidence" value="ECO:0007669"/>
    <property type="project" value="InterPro"/>
</dbReference>
<dbReference type="RefSeq" id="WP_073250013.1">
    <property type="nucleotide sequence ID" value="NZ_FQVG01000069.1"/>
</dbReference>
<proteinExistence type="inferred from homology"/>
<evidence type="ECO:0000256" key="2">
    <source>
        <dbReference type="ARBA" id="ARBA00022448"/>
    </source>
</evidence>
<evidence type="ECO:0000256" key="4">
    <source>
        <dbReference type="HAMAP-Rule" id="MF_00311"/>
    </source>
</evidence>
<keyword evidence="4" id="KW-0066">ATP synthesis</keyword>
<evidence type="ECO:0000256" key="3">
    <source>
        <dbReference type="ARBA" id="ARBA00023065"/>
    </source>
</evidence>
<organism evidence="6 7">
    <name type="scientific">Caloramator proteoclasticus DSM 10124</name>
    <dbReference type="NCBI Taxonomy" id="1121262"/>
    <lineage>
        <taxon>Bacteria</taxon>
        <taxon>Bacillati</taxon>
        <taxon>Bacillota</taxon>
        <taxon>Clostridia</taxon>
        <taxon>Eubacteriales</taxon>
        <taxon>Clostridiaceae</taxon>
        <taxon>Caloramator</taxon>
    </lineage>
</organism>
<reference evidence="7" key="1">
    <citation type="submission" date="2016-11" db="EMBL/GenBank/DDBJ databases">
        <authorList>
            <person name="Varghese N."/>
            <person name="Submissions S."/>
        </authorList>
    </citation>
    <scope>NUCLEOTIDE SEQUENCE [LARGE SCALE GENOMIC DNA]</scope>
    <source>
        <strain evidence="7">DSM 10124</strain>
    </source>
</reference>
<dbReference type="GO" id="GO:0046933">
    <property type="term" value="F:proton-transporting ATP synthase activity, rotational mechanism"/>
    <property type="evidence" value="ECO:0007669"/>
    <property type="project" value="UniProtKB-UniRule"/>
</dbReference>
<dbReference type="Gene3D" id="1.20.5.620">
    <property type="entry name" value="F1F0 ATP synthase subunit B, membrane domain"/>
    <property type="match status" value="1"/>
</dbReference>
<dbReference type="GO" id="GO:0042777">
    <property type="term" value="P:proton motive force-driven plasma membrane ATP synthesis"/>
    <property type="evidence" value="ECO:0007669"/>
    <property type="project" value="UniProtKB-UniRule"/>
</dbReference>
<sequence length="197" mass="22455">MNGIDSLKERLLSEDRMKASEIELEARKKAEEIIQAANIKAAQIEDELRQKAQKDGKDKKERMIARAELDARNIVLQAKQEAIDLILNEVIKKIDSMSKEEYSNLINRMILNNVETGEEEIVLSIKDKDRVQINLDEINKQLVSKGKRGLLRLNGEYANISSGFILRKNGLEINCTFEALIRGLRDELEADIASMLF</sequence>
<comment type="similarity">
    <text evidence="1 4">Belongs to the V-ATPase E subunit family.</text>
</comment>
<protein>
    <recommendedName>
        <fullName evidence="4">V-type proton ATPase subunit E</fullName>
    </recommendedName>
    <alternativeName>
        <fullName evidence="4">V-ATPase subunit E</fullName>
    </alternativeName>
</protein>
<dbReference type="AlphaFoldDB" id="A0A1M5BDA2"/>
<dbReference type="EMBL" id="FQVG01000069">
    <property type="protein sequence ID" value="SHF40541.1"/>
    <property type="molecule type" value="Genomic_DNA"/>
</dbReference>
<dbReference type="GO" id="GO:0005524">
    <property type="term" value="F:ATP binding"/>
    <property type="evidence" value="ECO:0007669"/>
    <property type="project" value="UniProtKB-UniRule"/>
</dbReference>
<feature type="coiled-coil region" evidence="5">
    <location>
        <begin position="27"/>
        <end position="54"/>
    </location>
</feature>
<gene>
    <name evidence="4" type="primary">atpE</name>
    <name evidence="6" type="ORF">SAMN02746091_02453</name>
</gene>
<dbReference type="GO" id="GO:0046961">
    <property type="term" value="F:proton-transporting ATPase activity, rotational mechanism"/>
    <property type="evidence" value="ECO:0007669"/>
    <property type="project" value="InterPro"/>
</dbReference>
<dbReference type="Pfam" id="PF01991">
    <property type="entry name" value="vATP-synt_E"/>
    <property type="match status" value="1"/>
</dbReference>
<dbReference type="SUPFAM" id="SSF160527">
    <property type="entry name" value="V-type ATPase subunit E-like"/>
    <property type="match status" value="1"/>
</dbReference>
<dbReference type="Proteomes" id="UP000184423">
    <property type="component" value="Unassembled WGS sequence"/>
</dbReference>
<dbReference type="InterPro" id="IPR002842">
    <property type="entry name" value="ATPase_V1_Esu"/>
</dbReference>
<evidence type="ECO:0000313" key="7">
    <source>
        <dbReference type="Proteomes" id="UP000184423"/>
    </source>
</evidence>
<name>A0A1M5BDA2_9CLOT</name>
<keyword evidence="5" id="KW-0175">Coiled coil</keyword>
<keyword evidence="7" id="KW-1185">Reference proteome</keyword>
<comment type="function">
    <text evidence="4">Produces ATP from ADP in the presence of a proton gradient across the membrane.</text>
</comment>
<dbReference type="HAMAP" id="MF_00311">
    <property type="entry name" value="ATP_synth_E_arch"/>
    <property type="match status" value="1"/>
</dbReference>
<keyword evidence="4" id="KW-0375">Hydrogen ion transport</keyword>
<keyword evidence="3 4" id="KW-0406">Ion transport</keyword>
<evidence type="ECO:0000313" key="6">
    <source>
        <dbReference type="EMBL" id="SHF40541.1"/>
    </source>
</evidence>
<evidence type="ECO:0000256" key="5">
    <source>
        <dbReference type="SAM" id="Coils"/>
    </source>
</evidence>
<evidence type="ECO:0000256" key="1">
    <source>
        <dbReference type="ARBA" id="ARBA00005901"/>
    </source>
</evidence>
<accession>A0A1M5BDA2</accession>